<feature type="region of interest" description="Disordered" evidence="4">
    <location>
        <begin position="1"/>
        <end position="85"/>
    </location>
</feature>
<reference evidence="6 7" key="1">
    <citation type="journal article" date="2023" name="Elife">
        <title>Identification of key yeast species and microbe-microbe interactions impacting larval growth of Drosophila in the wild.</title>
        <authorList>
            <person name="Mure A."/>
            <person name="Sugiura Y."/>
            <person name="Maeda R."/>
            <person name="Honda K."/>
            <person name="Sakurai N."/>
            <person name="Takahashi Y."/>
            <person name="Watada M."/>
            <person name="Katoh T."/>
            <person name="Gotoh A."/>
            <person name="Gotoh Y."/>
            <person name="Taniguchi I."/>
            <person name="Nakamura K."/>
            <person name="Hayashi T."/>
            <person name="Katayama T."/>
            <person name="Uemura T."/>
            <person name="Hattori Y."/>
        </authorList>
    </citation>
    <scope>NUCLEOTIDE SEQUENCE [LARGE SCALE GENOMIC DNA]</scope>
    <source>
        <strain evidence="6 7">SC-9</strain>
    </source>
</reference>
<dbReference type="FunFam" id="3.30.70.330:FF:000025">
    <property type="entry name" value="RNA-binding protein Musashi homolog 2 isoform X1"/>
    <property type="match status" value="1"/>
</dbReference>
<dbReference type="CDD" id="cd12577">
    <property type="entry name" value="RRM1_Hrp1p"/>
    <property type="match status" value="1"/>
</dbReference>
<sequence>MSIQDSATQQEPFKSKPEANPAKYELSSSDLSLVSKKNQRQEEESDSEIEIETQEESNGAKTEADQYTQGGTTSIETGRQLQEKSEYFSRDQGKMFIGGLNWDTSEQRLREYFSQYGEIIDLTIMRDGNTGRSRGFGFLTFLDPRSVDDALQSQHVLDGKVIDPKRAIPKEEQDKTGKIFVGGIAPEVTEKDFDEFFSQFGNVIDAQLMIDKDTRRSRGFGFVTYDSPQAVNNVTQSHYLELKGKRMEIKKAEPRGQQQQMTGGMRGYNSNTALQLHKSRHHQQQQQQFIPRNLNLTSPHTAPPAAMSLGHRPRQLQPPMGYNQYTPYQPIPQAPMGGFSPQMLQQQYWQQYWLQMNSNLQQYPQTQGPPPPNQAQAQMMGFMPQMPHHAMPRNPFSFTPGDSQVEPDDESNALFDNSDYYKHGDLGMYNGSVNNVSRGGRKNGAFQSFTR</sequence>
<gene>
    <name evidence="6" type="ORF">DASC09_023590</name>
</gene>
<dbReference type="SMART" id="SM00360">
    <property type="entry name" value="RRM"/>
    <property type="match status" value="2"/>
</dbReference>
<organism evidence="6 7">
    <name type="scientific">Saccharomycopsis crataegensis</name>
    <dbReference type="NCBI Taxonomy" id="43959"/>
    <lineage>
        <taxon>Eukaryota</taxon>
        <taxon>Fungi</taxon>
        <taxon>Dikarya</taxon>
        <taxon>Ascomycota</taxon>
        <taxon>Saccharomycotina</taxon>
        <taxon>Saccharomycetes</taxon>
        <taxon>Saccharomycopsidaceae</taxon>
        <taxon>Saccharomycopsis</taxon>
    </lineage>
</organism>
<dbReference type="AlphaFoldDB" id="A0AAV5QJX9"/>
<evidence type="ECO:0000256" key="2">
    <source>
        <dbReference type="ARBA" id="ARBA00022884"/>
    </source>
</evidence>
<protein>
    <recommendedName>
        <fullName evidence="5">RRM domain-containing protein</fullName>
    </recommendedName>
</protein>
<evidence type="ECO:0000256" key="1">
    <source>
        <dbReference type="ARBA" id="ARBA00022737"/>
    </source>
</evidence>
<dbReference type="GO" id="GO:0003729">
    <property type="term" value="F:mRNA binding"/>
    <property type="evidence" value="ECO:0007669"/>
    <property type="project" value="TreeGrafter"/>
</dbReference>
<dbReference type="SUPFAM" id="SSF54928">
    <property type="entry name" value="RNA-binding domain, RBD"/>
    <property type="match status" value="2"/>
</dbReference>
<feature type="compositionally biased region" description="Polar residues" evidence="4">
    <location>
        <begin position="1"/>
        <end position="12"/>
    </location>
</feature>
<dbReference type="PROSITE" id="PS50102">
    <property type="entry name" value="RRM"/>
    <property type="match status" value="2"/>
</dbReference>
<dbReference type="GeneID" id="90073013"/>
<dbReference type="PANTHER" id="PTHR48032">
    <property type="entry name" value="RNA-BINDING PROTEIN MUSASHI HOMOLOG RBP6"/>
    <property type="match status" value="1"/>
</dbReference>
<feature type="compositionally biased region" description="Polar residues" evidence="4">
    <location>
        <begin position="65"/>
        <end position="80"/>
    </location>
</feature>
<dbReference type="Proteomes" id="UP001360560">
    <property type="component" value="Unassembled WGS sequence"/>
</dbReference>
<dbReference type="GO" id="GO:0006417">
    <property type="term" value="P:regulation of translation"/>
    <property type="evidence" value="ECO:0007669"/>
    <property type="project" value="TreeGrafter"/>
</dbReference>
<dbReference type="EMBL" id="BTFZ01000004">
    <property type="protein sequence ID" value="GMM35034.1"/>
    <property type="molecule type" value="Genomic_DNA"/>
</dbReference>
<dbReference type="CDD" id="cd12330">
    <property type="entry name" value="RRM2_Hrp1p"/>
    <property type="match status" value="1"/>
</dbReference>
<comment type="caution">
    <text evidence="6">The sequence shown here is derived from an EMBL/GenBank/DDBJ whole genome shotgun (WGS) entry which is preliminary data.</text>
</comment>
<dbReference type="InterPro" id="IPR034156">
    <property type="entry name" value="Hrp1_RRM1"/>
</dbReference>
<dbReference type="InterPro" id="IPR000504">
    <property type="entry name" value="RRM_dom"/>
</dbReference>
<evidence type="ECO:0000259" key="5">
    <source>
        <dbReference type="PROSITE" id="PS50102"/>
    </source>
</evidence>
<feature type="domain" description="RRM" evidence="5">
    <location>
        <begin position="177"/>
        <end position="254"/>
    </location>
</feature>
<dbReference type="InterPro" id="IPR012677">
    <property type="entry name" value="Nucleotide-bd_a/b_plait_sf"/>
</dbReference>
<name>A0AAV5QJX9_9ASCO</name>
<dbReference type="RefSeq" id="XP_064852034.1">
    <property type="nucleotide sequence ID" value="XM_064995962.1"/>
</dbReference>
<feature type="compositionally biased region" description="Acidic residues" evidence="4">
    <location>
        <begin position="43"/>
        <end position="55"/>
    </location>
</feature>
<feature type="domain" description="RRM" evidence="5">
    <location>
        <begin position="93"/>
        <end position="175"/>
    </location>
</feature>
<dbReference type="Pfam" id="PF00076">
    <property type="entry name" value="RRM_1"/>
    <property type="match status" value="2"/>
</dbReference>
<dbReference type="InterPro" id="IPR035979">
    <property type="entry name" value="RBD_domain_sf"/>
</dbReference>
<evidence type="ECO:0000313" key="7">
    <source>
        <dbReference type="Proteomes" id="UP001360560"/>
    </source>
</evidence>
<evidence type="ECO:0000313" key="6">
    <source>
        <dbReference type="EMBL" id="GMM35034.1"/>
    </source>
</evidence>
<keyword evidence="7" id="KW-1185">Reference proteome</keyword>
<feature type="compositionally biased region" description="Low complexity" evidence="4">
    <location>
        <begin position="26"/>
        <end position="35"/>
    </location>
</feature>
<proteinExistence type="predicted"/>
<evidence type="ECO:0000256" key="4">
    <source>
        <dbReference type="SAM" id="MobiDB-lite"/>
    </source>
</evidence>
<dbReference type="Gene3D" id="3.30.70.330">
    <property type="match status" value="2"/>
</dbReference>
<evidence type="ECO:0000256" key="3">
    <source>
        <dbReference type="PROSITE-ProRule" id="PRU00176"/>
    </source>
</evidence>
<keyword evidence="2 3" id="KW-0694">RNA-binding</keyword>
<keyword evidence="1" id="KW-0677">Repeat</keyword>
<accession>A0AAV5QJX9</accession>
<dbReference type="PANTHER" id="PTHR48032:SF6">
    <property type="entry name" value="RNA-BINDING (RRM_RBD_RNP MOTIFS) FAMILY PROTEIN"/>
    <property type="match status" value="1"/>
</dbReference>